<dbReference type="AlphaFoldDB" id="A0A4Q1JT07"/>
<evidence type="ECO:0008006" key="4">
    <source>
        <dbReference type="Google" id="ProtNLM"/>
    </source>
</evidence>
<evidence type="ECO:0000313" key="3">
    <source>
        <dbReference type="Proteomes" id="UP000289784"/>
    </source>
</evidence>
<sequence>MKFNQLQRRVARAEELVEGRRAQVREHAGLFVDSWRSGWTPWRIVIAGLAAGFLTGRAEPVRAIGGLNPTRWLQLASTASGLFSSLQAAVAASRADTAADKADDAAESADDAAASTQHAAHATRQAASAAKTQAPDPQPTTGYAAVTDAEETERWAVRAPRPAEAATDVSER</sequence>
<evidence type="ECO:0000256" key="1">
    <source>
        <dbReference type="SAM" id="MobiDB-lite"/>
    </source>
</evidence>
<accession>A0A4Q1JT07</accession>
<dbReference type="OrthoDB" id="6027991at2"/>
<dbReference type="EMBL" id="SAWZ01000007">
    <property type="protein sequence ID" value="RXR03485.1"/>
    <property type="molecule type" value="Genomic_DNA"/>
</dbReference>
<protein>
    <recommendedName>
        <fullName evidence="4">Protein sip-5</fullName>
    </recommendedName>
</protein>
<keyword evidence="3" id="KW-1185">Reference proteome</keyword>
<dbReference type="Proteomes" id="UP000289784">
    <property type="component" value="Unassembled WGS sequence"/>
</dbReference>
<name>A0A4Q1JT07_9GAMM</name>
<reference evidence="2 3" key="1">
    <citation type="submission" date="2019-01" db="EMBL/GenBank/DDBJ databases">
        <title>Pseudoxanthomonas composti sp. nov., isolated from compost.</title>
        <authorList>
            <person name="Yang G."/>
        </authorList>
    </citation>
    <scope>NUCLEOTIDE SEQUENCE [LARGE SCALE GENOMIC DNA]</scope>
    <source>
        <strain evidence="2 3">GSS15</strain>
    </source>
</reference>
<dbReference type="RefSeq" id="WP_129471797.1">
    <property type="nucleotide sequence ID" value="NZ_SAWZ01000007.1"/>
</dbReference>
<proteinExistence type="predicted"/>
<feature type="region of interest" description="Disordered" evidence="1">
    <location>
        <begin position="94"/>
        <end position="172"/>
    </location>
</feature>
<evidence type="ECO:0000313" key="2">
    <source>
        <dbReference type="EMBL" id="RXR03485.1"/>
    </source>
</evidence>
<comment type="caution">
    <text evidence="2">The sequence shown here is derived from an EMBL/GenBank/DDBJ whole genome shotgun (WGS) entry which is preliminary data.</text>
</comment>
<organism evidence="2 3">
    <name type="scientific">Pseudoxanthomonas composti</name>
    <dbReference type="NCBI Taxonomy" id="2137479"/>
    <lineage>
        <taxon>Bacteria</taxon>
        <taxon>Pseudomonadati</taxon>
        <taxon>Pseudomonadota</taxon>
        <taxon>Gammaproteobacteria</taxon>
        <taxon>Lysobacterales</taxon>
        <taxon>Lysobacteraceae</taxon>
        <taxon>Pseudoxanthomonas</taxon>
    </lineage>
</organism>
<feature type="compositionally biased region" description="Low complexity" evidence="1">
    <location>
        <begin position="111"/>
        <end position="134"/>
    </location>
</feature>
<gene>
    <name evidence="2" type="ORF">EPA99_13715</name>
</gene>